<dbReference type="Pfam" id="PF10502">
    <property type="entry name" value="Peptidase_S26"/>
    <property type="match status" value="1"/>
</dbReference>
<evidence type="ECO:0000259" key="7">
    <source>
        <dbReference type="Pfam" id="PF10502"/>
    </source>
</evidence>
<keyword evidence="2" id="KW-0812">Transmembrane</keyword>
<proteinExistence type="predicted"/>
<dbReference type="InterPro" id="IPR001733">
    <property type="entry name" value="Peptidase_S26B"/>
</dbReference>
<evidence type="ECO:0000256" key="2">
    <source>
        <dbReference type="ARBA" id="ARBA00022692"/>
    </source>
</evidence>
<accession>A0A1H8PI71</accession>
<protein>
    <recommendedName>
        <fullName evidence="5">Signal peptidase I</fullName>
        <ecNumber evidence="5">3.4.21.89</ecNumber>
    </recommendedName>
</protein>
<evidence type="ECO:0000256" key="4">
    <source>
        <dbReference type="ARBA" id="ARBA00023136"/>
    </source>
</evidence>
<sequence length="240" mass="24731">MPSPAPVRALRTVVAWVLGLVLLAGTGCALGVALYPVVTGGQSLAVLSGSMTPGLPVGGMVFTRQVDPAEIGVGDVITFGHPSDPTVRVTHRVIAVDSSTGTPVFTTQGDANEDPDRAPVPASAVQGRLWFAVPEIGRLVAILHSPKGVGVLVVLVCGLLAVHPGKRTDDDAPATEPARSDPGVDADDARTVVMAPVREDGGAPVRDERRAPVRDERLTVMVGAARPSVPVPPPLARLLD</sequence>
<dbReference type="GO" id="GO:0009003">
    <property type="term" value="F:signal peptidase activity"/>
    <property type="evidence" value="ECO:0007669"/>
    <property type="project" value="UniProtKB-EC"/>
</dbReference>
<evidence type="ECO:0000256" key="6">
    <source>
        <dbReference type="SAM" id="MobiDB-lite"/>
    </source>
</evidence>
<dbReference type="CDD" id="cd06530">
    <property type="entry name" value="S26_SPase_I"/>
    <property type="match status" value="1"/>
</dbReference>
<organism evidence="8 9">
    <name type="scientific">Trujillonella endophytica</name>
    <dbReference type="NCBI Taxonomy" id="673521"/>
    <lineage>
        <taxon>Bacteria</taxon>
        <taxon>Bacillati</taxon>
        <taxon>Actinomycetota</taxon>
        <taxon>Actinomycetes</taxon>
        <taxon>Geodermatophilales</taxon>
        <taxon>Geodermatophilaceae</taxon>
        <taxon>Trujillonella</taxon>
    </lineage>
</organism>
<evidence type="ECO:0000313" key="8">
    <source>
        <dbReference type="EMBL" id="SEO41253.1"/>
    </source>
</evidence>
<dbReference type="PANTHER" id="PTHR10806">
    <property type="entry name" value="SIGNAL PEPTIDASE COMPLEX CATALYTIC SUBUNIT SEC11"/>
    <property type="match status" value="1"/>
</dbReference>
<dbReference type="AlphaFoldDB" id="A0A1H8PI71"/>
<dbReference type="EMBL" id="FOEE01000001">
    <property type="protein sequence ID" value="SEO41253.1"/>
    <property type="molecule type" value="Genomic_DNA"/>
</dbReference>
<dbReference type="RefSeq" id="WP_170860903.1">
    <property type="nucleotide sequence ID" value="NZ_FOEE01000001.1"/>
</dbReference>
<evidence type="ECO:0000256" key="1">
    <source>
        <dbReference type="ARBA" id="ARBA00004370"/>
    </source>
</evidence>
<reference evidence="9" key="1">
    <citation type="submission" date="2016-10" db="EMBL/GenBank/DDBJ databases">
        <authorList>
            <person name="Varghese N."/>
            <person name="Submissions S."/>
        </authorList>
    </citation>
    <scope>NUCLEOTIDE SEQUENCE [LARGE SCALE GENOMIC DNA]</scope>
    <source>
        <strain evidence="9">DSM 45413</strain>
    </source>
</reference>
<keyword evidence="9" id="KW-1185">Reference proteome</keyword>
<dbReference type="Proteomes" id="UP000198960">
    <property type="component" value="Unassembled WGS sequence"/>
</dbReference>
<feature type="compositionally biased region" description="Basic and acidic residues" evidence="6">
    <location>
        <begin position="197"/>
        <end position="214"/>
    </location>
</feature>
<dbReference type="InterPro" id="IPR036286">
    <property type="entry name" value="LexA/Signal_pep-like_sf"/>
</dbReference>
<dbReference type="GO" id="GO:0004252">
    <property type="term" value="F:serine-type endopeptidase activity"/>
    <property type="evidence" value="ECO:0007669"/>
    <property type="project" value="UniProtKB-UniRule"/>
</dbReference>
<evidence type="ECO:0000256" key="3">
    <source>
        <dbReference type="ARBA" id="ARBA00022989"/>
    </source>
</evidence>
<name>A0A1H8PI71_9ACTN</name>
<dbReference type="PANTHER" id="PTHR10806:SF6">
    <property type="entry name" value="SIGNAL PEPTIDASE COMPLEX CATALYTIC SUBUNIT SEC11"/>
    <property type="match status" value="1"/>
</dbReference>
<evidence type="ECO:0000313" key="9">
    <source>
        <dbReference type="Proteomes" id="UP000198960"/>
    </source>
</evidence>
<dbReference type="GO" id="GO:0016020">
    <property type="term" value="C:membrane"/>
    <property type="evidence" value="ECO:0007669"/>
    <property type="project" value="UniProtKB-SubCell"/>
</dbReference>
<dbReference type="Gene3D" id="2.10.109.10">
    <property type="entry name" value="Umud Fragment, subunit A"/>
    <property type="match status" value="1"/>
</dbReference>
<evidence type="ECO:0000256" key="5">
    <source>
        <dbReference type="NCBIfam" id="TIGR02228"/>
    </source>
</evidence>
<feature type="region of interest" description="Disordered" evidence="6">
    <location>
        <begin position="165"/>
        <end position="189"/>
    </location>
</feature>
<dbReference type="GO" id="GO:0006465">
    <property type="term" value="P:signal peptide processing"/>
    <property type="evidence" value="ECO:0007669"/>
    <property type="project" value="UniProtKB-UniRule"/>
</dbReference>
<dbReference type="EC" id="3.4.21.89" evidence="5"/>
<feature type="domain" description="Peptidase S26" evidence="7">
    <location>
        <begin position="27"/>
        <end position="96"/>
    </location>
</feature>
<dbReference type="NCBIfam" id="TIGR02228">
    <property type="entry name" value="sigpep_I_arch"/>
    <property type="match status" value="1"/>
</dbReference>
<keyword evidence="3" id="KW-1133">Transmembrane helix</keyword>
<dbReference type="SUPFAM" id="SSF51306">
    <property type="entry name" value="LexA/Signal peptidase"/>
    <property type="match status" value="1"/>
</dbReference>
<keyword evidence="4" id="KW-0472">Membrane</keyword>
<feature type="region of interest" description="Disordered" evidence="6">
    <location>
        <begin position="195"/>
        <end position="214"/>
    </location>
</feature>
<dbReference type="InterPro" id="IPR019533">
    <property type="entry name" value="Peptidase_S26"/>
</dbReference>
<comment type="subcellular location">
    <subcellularLocation>
        <location evidence="1">Membrane</location>
    </subcellularLocation>
</comment>
<dbReference type="STRING" id="673521.SAMN05660991_00179"/>
<gene>
    <name evidence="8" type="ORF">SAMN05660991_00179</name>
</gene>